<name>A0A6J8D5P8_MYTCO</name>
<proteinExistence type="predicted"/>
<organism evidence="1 2">
    <name type="scientific">Mytilus coruscus</name>
    <name type="common">Sea mussel</name>
    <dbReference type="NCBI Taxonomy" id="42192"/>
    <lineage>
        <taxon>Eukaryota</taxon>
        <taxon>Metazoa</taxon>
        <taxon>Spiralia</taxon>
        <taxon>Lophotrochozoa</taxon>
        <taxon>Mollusca</taxon>
        <taxon>Bivalvia</taxon>
        <taxon>Autobranchia</taxon>
        <taxon>Pteriomorphia</taxon>
        <taxon>Mytilida</taxon>
        <taxon>Mytiloidea</taxon>
        <taxon>Mytilidae</taxon>
        <taxon>Mytilinae</taxon>
        <taxon>Mytilus</taxon>
    </lineage>
</organism>
<gene>
    <name evidence="1" type="ORF">MCOR_36918</name>
</gene>
<dbReference type="EMBL" id="CACVKT020006657">
    <property type="protein sequence ID" value="CAC5403001.1"/>
    <property type="molecule type" value="Genomic_DNA"/>
</dbReference>
<protein>
    <submittedName>
        <fullName evidence="1">Uncharacterized protein</fullName>
    </submittedName>
</protein>
<dbReference type="Proteomes" id="UP000507470">
    <property type="component" value="Unassembled WGS sequence"/>
</dbReference>
<accession>A0A6J8D5P8</accession>
<evidence type="ECO:0000313" key="2">
    <source>
        <dbReference type="Proteomes" id="UP000507470"/>
    </source>
</evidence>
<sequence>MEGKKEPYNMKCSKGLSEDFSVAICNSPEGLSDDELTDLLHELGLIAETPLEYTNCIAVSDSEDGNSSPEATAINVDNSKIKVGNSKIKLEKPNLKLIIPRLKLIIPRLMLIIPRLKLIIPRLLFDNSKIKVGNSKIKVDNSKINVDNSKIKVDISKINIDNSKIKVDNSKIKVDNSKIKMFLREYSEYQEHKAREHVHTYITEALLLSWFMVTRNPRVFISTTIPKESHPQFYDSYSTDGSEVDYVVLPIVKWSTNENEIIRKGIAAFK</sequence>
<evidence type="ECO:0000313" key="1">
    <source>
        <dbReference type="EMBL" id="CAC5403001.1"/>
    </source>
</evidence>
<dbReference type="OrthoDB" id="6200768at2759"/>
<reference evidence="1 2" key="1">
    <citation type="submission" date="2020-06" db="EMBL/GenBank/DDBJ databases">
        <authorList>
            <person name="Li R."/>
            <person name="Bekaert M."/>
        </authorList>
    </citation>
    <scope>NUCLEOTIDE SEQUENCE [LARGE SCALE GENOMIC DNA]</scope>
    <source>
        <strain evidence="2">wild</strain>
    </source>
</reference>
<keyword evidence="2" id="KW-1185">Reference proteome</keyword>
<dbReference type="AlphaFoldDB" id="A0A6J8D5P8"/>